<dbReference type="SMART" id="SM00634">
    <property type="entry name" value="BID_1"/>
    <property type="match status" value="2"/>
</dbReference>
<feature type="domain" description="LysM" evidence="3">
    <location>
        <begin position="41"/>
        <end position="90"/>
    </location>
</feature>
<feature type="chain" id="PRO_5042853702" evidence="2">
    <location>
        <begin position="33"/>
        <end position="1045"/>
    </location>
</feature>
<proteinExistence type="inferred from homology"/>
<dbReference type="FunFam" id="2.40.160.160:FF:000001">
    <property type="entry name" value="Intimin-like inverse autotransporter SinH"/>
    <property type="match status" value="1"/>
</dbReference>
<dbReference type="InterPro" id="IPR013783">
    <property type="entry name" value="Ig-like_fold"/>
</dbReference>
<dbReference type="Gene3D" id="2.60.40.10">
    <property type="entry name" value="Immunoglobulins"/>
    <property type="match status" value="3"/>
</dbReference>
<dbReference type="SUPFAM" id="SSF49373">
    <property type="entry name" value="Invasin/intimin cell-adhesion fragments"/>
    <property type="match status" value="2"/>
</dbReference>
<dbReference type="Gene3D" id="2.40.160.160">
    <property type="entry name" value="Inverse autotransporter, beta-domain"/>
    <property type="match status" value="1"/>
</dbReference>
<evidence type="ECO:0000259" key="3">
    <source>
        <dbReference type="PROSITE" id="PS51782"/>
    </source>
</evidence>
<dbReference type="AlphaFoldDB" id="A0AAP9KQ73"/>
<dbReference type="InterPro" id="IPR015217">
    <property type="entry name" value="Invasin_dom_3"/>
</dbReference>
<dbReference type="Proteomes" id="UP001171299">
    <property type="component" value="Unassembled WGS sequence"/>
</dbReference>
<dbReference type="KEGG" id="ppho:CTZ24_14820"/>
<evidence type="ECO:0000313" key="6">
    <source>
        <dbReference type="Proteomes" id="UP000424872"/>
    </source>
</evidence>
<dbReference type="EMBL" id="JAUOOM010000001">
    <property type="protein sequence ID" value="MDO6405089.1"/>
    <property type="molecule type" value="Genomic_DNA"/>
</dbReference>
<sequence length="1045" mass="112748">MQFKKFKLSAIYTAIFMQLSVSTLGMPIVAQASTQQDMKVQSTVLKAGESVADVAKRNKVSVDHLWEINSFAFSDKATFLAASAGQAIWIPAGKAAALPLERATQQDTKANKSAQQADVKVNDKTTDARQFGQNQLNSMAGQQAESWLNGFGGSSRVSISSDKNFSNYNYAGDVLVPLWDSRDFMIFSQLGARHADERTTGNIGFGSRYFVDGWMLGNNVFFDNDFSGNNRRIGLGAEIWTEALRLAANGYYGLNGWHQSKLLADHDERPANGWDIELASWLPMYPQLGGKVKYEQFYGDNVALMSRSNLQKNPSAVTMGVNWTPVPLVTVDAGHRKSMQSGGDTTVGLNLNWNFGQSLDWHLSPEAVADQRSLVGSRYELVSRNNEIVMDYREQTVITFSLASAIKGVEGTSQPLGVSVWAKHGLGKIVWDDAALVAAGGKITGTGANSALVLPAYKDGANNSYTLSAVAYDSKGKASPRAQVQITVEKTEQIPEQPGQPDAGQTTLTLINGQLVANGTSKTELVVELKDKDGKLISGNAGNLRLDAQMQNKLTRAANSGVTVGKFREEGSGRYVVDLTAGTEAGVVMLTMYHGSTQLGHLELTLKAKGSDAGDVAQINFTSIENQFVAGQSFTYTVIATDSEGKPVSGAALEFNDREGNAIIADNGGITDAEGKVSLTLMKEKAQHYNIAIRVAGSDKYLVDKPYMVMADVASAQVAQSEITAGKFKTNNGVVQMITPATFTAIVQDRFQNPLIYQTVVFEAEQNGNQIKITANGAGKTNEHGEVSGTVTLQVPVEETTVTYNLYAMIDGKRVEGNVKPVTMERVASEPATIRFENNDQVFVVGSEVNFPVVVTDSFDIPVPDVTVEFFNQANNIIDRVKTNAQGQASTTMRMPEKESVGTNLILGVRVQDHSKVMQQRPYMAIADMASARVVSGESTQGTYRGVGTAGVETVTPATFAIALEDRFQNALINKTVTVVAEPRSDILPTITIVNNKTNGDGVVIGEATLSGHTQSSNAYYDLYVMIDGKRLDGPSTTMEFTNVN</sequence>
<protein>
    <submittedName>
        <fullName evidence="4">Inverse autotransporter beta domain-containing protein</fullName>
    </submittedName>
</protein>
<name>A0AAP9KQ73_9GAMM</name>
<dbReference type="InterPro" id="IPR008964">
    <property type="entry name" value="Invasin/intimin_cell_adhesion"/>
</dbReference>
<dbReference type="Pfam" id="PF09134">
    <property type="entry name" value="Invasin_D3"/>
    <property type="match status" value="1"/>
</dbReference>
<dbReference type="Pfam" id="PF02369">
    <property type="entry name" value="Big_1"/>
    <property type="match status" value="1"/>
</dbReference>
<reference evidence="4" key="3">
    <citation type="submission" date="2023-07" db="EMBL/GenBank/DDBJ databases">
        <title>The extreme plant-growth-promoting properties of Pantoea phytobeneficialis PF55 revealed by functional and genomic analysis.</title>
        <authorList>
            <person name="Nascimento F.X."/>
            <person name="Marcio R.J."/>
        </authorList>
    </citation>
    <scope>NUCLEOTIDE SEQUENCE</scope>
    <source>
        <strain evidence="4">PF55</strain>
    </source>
</reference>
<comment type="similarity">
    <text evidence="1">Belongs to the intimin/invasin family.</text>
</comment>
<evidence type="ECO:0000313" key="5">
    <source>
        <dbReference type="EMBL" id="QGR07618.1"/>
    </source>
</evidence>
<evidence type="ECO:0000313" key="4">
    <source>
        <dbReference type="EMBL" id="MDO6405089.1"/>
    </source>
</evidence>
<evidence type="ECO:0000256" key="2">
    <source>
        <dbReference type="SAM" id="SignalP"/>
    </source>
</evidence>
<reference evidence="5" key="2">
    <citation type="journal article" date="2020" name="Environ. Microbiol.">
        <title>The extreme plant-growth-promoting properties of Pantoea phytobeneficialis MSR2 revealed by functional and genomic analysis.</title>
        <authorList>
            <person name="Nascimento F.X."/>
            <person name="Hernandez A.G."/>
            <person name="Glick B.R."/>
            <person name="Rossi M.J."/>
        </authorList>
    </citation>
    <scope>NUCLEOTIDE SEQUENCE</scope>
    <source>
        <strain evidence="5">MSR2</strain>
    </source>
</reference>
<dbReference type="RefSeq" id="WP_208723906.1">
    <property type="nucleotide sequence ID" value="NZ_CP024636.1"/>
</dbReference>
<dbReference type="InterPro" id="IPR038177">
    <property type="entry name" value="IAT_beta_sf"/>
</dbReference>
<gene>
    <name evidence="5" type="ORF">CTZ24_14820</name>
    <name evidence="4" type="ORF">Q3404_00750</name>
</gene>
<dbReference type="PANTHER" id="PTHR39576">
    <property type="entry name" value="ATTACHING AND EFFACING PROTEIN HOMOLOG-RELATED-RELATED"/>
    <property type="match status" value="1"/>
</dbReference>
<feature type="signal peptide" evidence="2">
    <location>
        <begin position="1"/>
        <end position="32"/>
    </location>
</feature>
<reference evidence="6" key="1">
    <citation type="submission" date="2017-11" db="EMBL/GenBank/DDBJ databases">
        <title>Genome sequence of Pantoea sp. MSR2.</title>
        <authorList>
            <person name="Nascimento F.X."/>
        </authorList>
    </citation>
    <scope>NUCLEOTIDE SEQUENCE [LARGE SCALE GENOMIC DNA]</scope>
    <source>
        <strain evidence="6">MSR2</strain>
    </source>
</reference>
<dbReference type="InterPro" id="IPR003344">
    <property type="entry name" value="Big_1_dom"/>
</dbReference>
<dbReference type="InterPro" id="IPR024519">
    <property type="entry name" value="IAT_beta"/>
</dbReference>
<dbReference type="Proteomes" id="UP000424872">
    <property type="component" value="Chromosome"/>
</dbReference>
<dbReference type="PROSITE" id="PS51782">
    <property type="entry name" value="LYSM"/>
    <property type="match status" value="1"/>
</dbReference>
<keyword evidence="7" id="KW-1185">Reference proteome</keyword>
<keyword evidence="2" id="KW-0732">Signal</keyword>
<accession>A0AAP9KQ73</accession>
<dbReference type="Pfam" id="PF11924">
    <property type="entry name" value="IAT_beta"/>
    <property type="match status" value="1"/>
</dbReference>
<organism evidence="5 6">
    <name type="scientific">Pantoea phytobeneficialis</name>
    <dbReference type="NCBI Taxonomy" id="2052056"/>
    <lineage>
        <taxon>Bacteria</taxon>
        <taxon>Pseudomonadati</taxon>
        <taxon>Pseudomonadota</taxon>
        <taxon>Gammaproteobacteria</taxon>
        <taxon>Enterobacterales</taxon>
        <taxon>Erwiniaceae</taxon>
        <taxon>Pantoea</taxon>
    </lineage>
</organism>
<dbReference type="InterPro" id="IPR051715">
    <property type="entry name" value="Intimin-Invasin_domain"/>
</dbReference>
<evidence type="ECO:0000313" key="7">
    <source>
        <dbReference type="Proteomes" id="UP001171299"/>
    </source>
</evidence>
<dbReference type="GO" id="GO:0009279">
    <property type="term" value="C:cell outer membrane"/>
    <property type="evidence" value="ECO:0007669"/>
    <property type="project" value="TreeGrafter"/>
</dbReference>
<evidence type="ECO:0000256" key="1">
    <source>
        <dbReference type="ARBA" id="ARBA00010116"/>
    </source>
</evidence>
<dbReference type="EMBL" id="CP024636">
    <property type="protein sequence ID" value="QGR07618.1"/>
    <property type="molecule type" value="Genomic_DNA"/>
</dbReference>
<dbReference type="InterPro" id="IPR018392">
    <property type="entry name" value="LysM"/>
</dbReference>
<dbReference type="PANTHER" id="PTHR39576:SF2">
    <property type="entry name" value="ATTACHING AND EFFACING PROTEIN HOMOLOG-RELATED"/>
    <property type="match status" value="1"/>
</dbReference>